<accession>A0A4R6AQT5</accession>
<dbReference type="OrthoDB" id="5421146at2"/>
<evidence type="ECO:0000256" key="3">
    <source>
        <dbReference type="ARBA" id="ARBA00022989"/>
    </source>
</evidence>
<comment type="caution">
    <text evidence="6">The sequence shown here is derived from an EMBL/GenBank/DDBJ whole genome shotgun (WGS) entry which is preliminary data.</text>
</comment>
<organism evidence="6 7">
    <name type="scientific">Meridianimarinicoccus aquatilis</name>
    <dbReference type="NCBI Taxonomy" id="2552766"/>
    <lineage>
        <taxon>Bacteria</taxon>
        <taxon>Pseudomonadati</taxon>
        <taxon>Pseudomonadota</taxon>
        <taxon>Alphaproteobacteria</taxon>
        <taxon>Rhodobacterales</taxon>
        <taxon>Paracoccaceae</taxon>
        <taxon>Meridianimarinicoccus</taxon>
    </lineage>
</organism>
<proteinExistence type="predicted"/>
<gene>
    <name evidence="6" type="ORF">E2L05_18395</name>
</gene>
<feature type="transmembrane region" description="Helical" evidence="5">
    <location>
        <begin position="191"/>
        <end position="219"/>
    </location>
</feature>
<dbReference type="Pfam" id="PF07264">
    <property type="entry name" value="EI24"/>
    <property type="match status" value="1"/>
</dbReference>
<keyword evidence="2 5" id="KW-0812">Transmembrane</keyword>
<keyword evidence="4 5" id="KW-0472">Membrane</keyword>
<feature type="transmembrane region" description="Helical" evidence="5">
    <location>
        <begin position="125"/>
        <end position="146"/>
    </location>
</feature>
<evidence type="ECO:0008006" key="8">
    <source>
        <dbReference type="Google" id="ProtNLM"/>
    </source>
</evidence>
<feature type="transmembrane region" description="Helical" evidence="5">
    <location>
        <begin position="21"/>
        <end position="48"/>
    </location>
</feature>
<feature type="transmembrane region" description="Helical" evidence="5">
    <location>
        <begin position="68"/>
        <end position="95"/>
    </location>
</feature>
<keyword evidence="7" id="KW-1185">Reference proteome</keyword>
<name>A0A4R6AQT5_9RHOB</name>
<dbReference type="EMBL" id="SMZO01000071">
    <property type="protein sequence ID" value="TDL84406.1"/>
    <property type="molecule type" value="Genomic_DNA"/>
</dbReference>
<keyword evidence="3 5" id="KW-1133">Transmembrane helix</keyword>
<dbReference type="InterPro" id="IPR059112">
    <property type="entry name" value="CysZ/EI24"/>
</dbReference>
<evidence type="ECO:0000256" key="2">
    <source>
        <dbReference type="ARBA" id="ARBA00022692"/>
    </source>
</evidence>
<comment type="subcellular location">
    <subcellularLocation>
        <location evidence="1">Membrane</location>
        <topology evidence="1">Multi-pass membrane protein</topology>
    </subcellularLocation>
</comment>
<evidence type="ECO:0000256" key="4">
    <source>
        <dbReference type="ARBA" id="ARBA00023136"/>
    </source>
</evidence>
<dbReference type="RefSeq" id="WP_133344285.1">
    <property type="nucleotide sequence ID" value="NZ_SMZO01000071.1"/>
</dbReference>
<evidence type="ECO:0000313" key="7">
    <source>
        <dbReference type="Proteomes" id="UP000294562"/>
    </source>
</evidence>
<dbReference type="Proteomes" id="UP000294562">
    <property type="component" value="Unassembled WGS sequence"/>
</dbReference>
<evidence type="ECO:0000256" key="5">
    <source>
        <dbReference type="SAM" id="Phobius"/>
    </source>
</evidence>
<evidence type="ECO:0000256" key="1">
    <source>
        <dbReference type="ARBA" id="ARBA00004141"/>
    </source>
</evidence>
<reference evidence="6 7" key="1">
    <citation type="submission" date="2019-03" db="EMBL/GenBank/DDBJ databases">
        <title>Rhodobacteraceae bacterium SM1902, a new member of the family Rhodobacteraceae isolated from Yantai.</title>
        <authorList>
            <person name="Sun Y."/>
        </authorList>
    </citation>
    <scope>NUCLEOTIDE SEQUENCE [LARGE SCALE GENOMIC DNA]</scope>
    <source>
        <strain evidence="6 7">SM1902</strain>
    </source>
</reference>
<feature type="transmembrane region" description="Helical" evidence="5">
    <location>
        <begin position="152"/>
        <end position="171"/>
    </location>
</feature>
<sequence>MILSDLFRAVGQIGDPAFRRVLFLGLGLTLLLLVGAAIGAGWLVAALIPESISLPWVGEIGFLDNIASGVSVLGVLALSVVLMVPVASAFTGLFLDDVADAVEARHYPGAGPVRRQPFLSAVADTFRFLGLMIVANLCALVLYLIFAPLAPVIFWGLNGFLLGREYFQLVAIRRMDEAAARKLRRRNSGQIWLAGALMAIPLTVPVLNLFVPILGAAMFTHVVHRLSRNPR</sequence>
<protein>
    <recommendedName>
        <fullName evidence="8">Sulfate transporter family protein</fullName>
    </recommendedName>
</protein>
<evidence type="ECO:0000313" key="6">
    <source>
        <dbReference type="EMBL" id="TDL84406.1"/>
    </source>
</evidence>
<dbReference type="AlphaFoldDB" id="A0A4R6AQT5"/>